<feature type="transmembrane region" description="Helical" evidence="7">
    <location>
        <begin position="166"/>
        <end position="188"/>
    </location>
</feature>
<dbReference type="PANTHER" id="PTHR30151">
    <property type="entry name" value="ALKANE SULFONATE ABC TRANSPORTER-RELATED, MEMBRANE SUBUNIT"/>
    <property type="match status" value="1"/>
</dbReference>
<protein>
    <submittedName>
        <fullName evidence="9">Binding-protein-dependent transport systems inner membrane component</fullName>
    </submittedName>
</protein>
<keyword evidence="6 7" id="KW-0472">Membrane</keyword>
<keyword evidence="4 7" id="KW-0812">Transmembrane</keyword>
<keyword evidence="3" id="KW-1003">Cell membrane</keyword>
<keyword evidence="2 7" id="KW-0813">Transport</keyword>
<reference evidence="9 10" key="1">
    <citation type="submission" date="2007-08" db="EMBL/GenBank/DDBJ databases">
        <title>Complete sequence of Thermotoga lettingae TMO.</title>
        <authorList>
            <consortium name="US DOE Joint Genome Institute"/>
            <person name="Copeland A."/>
            <person name="Lucas S."/>
            <person name="Lapidus A."/>
            <person name="Barry K."/>
            <person name="Glavina del Rio T."/>
            <person name="Dalin E."/>
            <person name="Tice H."/>
            <person name="Pitluck S."/>
            <person name="Foster B."/>
            <person name="Bruce D."/>
            <person name="Schmutz J."/>
            <person name="Larimer F."/>
            <person name="Land M."/>
            <person name="Hauser L."/>
            <person name="Kyrpides N."/>
            <person name="Mikhailova N."/>
            <person name="Nelson K."/>
            <person name="Gogarten J.P."/>
            <person name="Noll K."/>
            <person name="Richardson P."/>
        </authorList>
    </citation>
    <scope>NUCLEOTIDE SEQUENCE [LARGE SCALE GENOMIC DNA]</scope>
    <source>
        <strain evidence="10">ATCC BAA-301 / DSM 14385 / NBRC 107922 / TMO</strain>
    </source>
</reference>
<gene>
    <name evidence="9" type="ordered locus">Tlet_1352</name>
</gene>
<dbReference type="InterPro" id="IPR000515">
    <property type="entry name" value="MetI-like"/>
</dbReference>
<evidence type="ECO:0000256" key="6">
    <source>
        <dbReference type="ARBA" id="ARBA00023136"/>
    </source>
</evidence>
<dbReference type="Gene3D" id="1.10.3720.10">
    <property type="entry name" value="MetI-like"/>
    <property type="match status" value="1"/>
</dbReference>
<dbReference type="EMBL" id="CP000812">
    <property type="protein sequence ID" value="ABV33909.1"/>
    <property type="molecule type" value="Genomic_DNA"/>
</dbReference>
<dbReference type="GO" id="GO:0055085">
    <property type="term" value="P:transmembrane transport"/>
    <property type="evidence" value="ECO:0007669"/>
    <property type="project" value="InterPro"/>
</dbReference>
<keyword evidence="10" id="KW-1185">Reference proteome</keyword>
<feature type="transmembrane region" description="Helical" evidence="7">
    <location>
        <begin position="123"/>
        <end position="145"/>
    </location>
</feature>
<organism evidence="9 10">
    <name type="scientific">Pseudothermotoga lettingae (strain ATCC BAA-301 / DSM 14385 / NBRC 107922 / TMO)</name>
    <name type="common">Thermotoga lettingae</name>
    <dbReference type="NCBI Taxonomy" id="416591"/>
    <lineage>
        <taxon>Bacteria</taxon>
        <taxon>Thermotogati</taxon>
        <taxon>Thermotogota</taxon>
        <taxon>Thermotogae</taxon>
        <taxon>Thermotogales</taxon>
        <taxon>Thermotogaceae</taxon>
        <taxon>Pseudothermotoga</taxon>
    </lineage>
</organism>
<evidence type="ECO:0000313" key="9">
    <source>
        <dbReference type="EMBL" id="ABV33909.1"/>
    </source>
</evidence>
<dbReference type="KEGG" id="tle:Tlet_1352"/>
<dbReference type="PANTHER" id="PTHR30151:SF38">
    <property type="entry name" value="ALIPHATIC SULFONATES TRANSPORT PERMEASE PROTEIN SSUC-RELATED"/>
    <property type="match status" value="1"/>
</dbReference>
<evidence type="ECO:0000256" key="5">
    <source>
        <dbReference type="ARBA" id="ARBA00022989"/>
    </source>
</evidence>
<dbReference type="Pfam" id="PF00528">
    <property type="entry name" value="BPD_transp_1"/>
    <property type="match status" value="1"/>
</dbReference>
<feature type="domain" description="ABC transmembrane type-1" evidence="8">
    <location>
        <begin position="57"/>
        <end position="237"/>
    </location>
</feature>
<dbReference type="STRING" id="416591.Tlet_1352"/>
<dbReference type="OrthoDB" id="9796361at2"/>
<evidence type="ECO:0000256" key="2">
    <source>
        <dbReference type="ARBA" id="ARBA00022448"/>
    </source>
</evidence>
<proteinExistence type="inferred from homology"/>
<accession>A8F6X5</accession>
<dbReference type="HOGENOM" id="CLU_046113_4_1_0"/>
<feature type="transmembrane region" description="Helical" evidence="7">
    <location>
        <begin position="62"/>
        <end position="85"/>
    </location>
</feature>
<evidence type="ECO:0000313" key="10">
    <source>
        <dbReference type="Proteomes" id="UP000002016"/>
    </source>
</evidence>
<dbReference type="SUPFAM" id="SSF161098">
    <property type="entry name" value="MetI-like"/>
    <property type="match status" value="1"/>
</dbReference>
<dbReference type="InterPro" id="IPR035906">
    <property type="entry name" value="MetI-like_sf"/>
</dbReference>
<evidence type="ECO:0000256" key="7">
    <source>
        <dbReference type="RuleBase" id="RU363032"/>
    </source>
</evidence>
<comment type="similarity">
    <text evidence="7">Belongs to the binding-protein-dependent transport system permease family.</text>
</comment>
<comment type="subcellular location">
    <subcellularLocation>
        <location evidence="1 7">Cell membrane</location>
        <topology evidence="1 7">Multi-pass membrane protein</topology>
    </subcellularLocation>
</comment>
<reference evidence="9 10" key="2">
    <citation type="journal article" date="2009" name="Proc. Natl. Acad. Sci. U.S.A.">
        <title>On the chimeric nature, thermophilic origin, and phylogenetic placement of the Thermotogales.</title>
        <authorList>
            <person name="Zhaxybayeva O."/>
            <person name="Swithers K.S."/>
            <person name="Lapierre P."/>
            <person name="Fournier G.P."/>
            <person name="Bickhart D.M."/>
            <person name="DeBoy R.T."/>
            <person name="Nelson K.E."/>
            <person name="Nesbo C.L."/>
            <person name="Doolittle W.F."/>
            <person name="Gogarten J.P."/>
            <person name="Noll K.M."/>
        </authorList>
    </citation>
    <scope>NUCLEOTIDE SEQUENCE [LARGE SCALE GENOMIC DNA]</scope>
    <source>
        <strain evidence="10">ATCC BAA-301 / DSM 14385 / NBRC 107922 / TMO</strain>
    </source>
</reference>
<dbReference type="PROSITE" id="PS50928">
    <property type="entry name" value="ABC_TM1"/>
    <property type="match status" value="1"/>
</dbReference>
<evidence type="ECO:0000256" key="4">
    <source>
        <dbReference type="ARBA" id="ARBA00022692"/>
    </source>
</evidence>
<evidence type="ECO:0000256" key="1">
    <source>
        <dbReference type="ARBA" id="ARBA00004651"/>
    </source>
</evidence>
<feature type="transmembrane region" description="Helical" evidence="7">
    <location>
        <begin position="219"/>
        <end position="241"/>
    </location>
</feature>
<evidence type="ECO:0000256" key="3">
    <source>
        <dbReference type="ARBA" id="ARBA00022475"/>
    </source>
</evidence>
<keyword evidence="5 7" id="KW-1133">Transmembrane helix</keyword>
<evidence type="ECO:0000259" key="8">
    <source>
        <dbReference type="PROSITE" id="PS50928"/>
    </source>
</evidence>
<sequence precursor="true">MMNSSRFKWLLIGFILLIFIWQAVSFLFKSSLVFPAPADVFEEIIELIKSGKLFIQLLQTFYKAFLGLFLALLIGLITGFFVGIFQALFELLRPVLMVLRSVPVVSWLSTVILLWGIGWKGVVFIVFMTLLPVVIFNVAEGVRSVDIKLIEMAKVYNVPRPKMFKYIYAGSVLPFLLSAINISIGTMWKAAIVSEYLIGDSGLGLQIFQAKFYVDTPKVFAHTVSAIFFGLLLEIIFYNIWERFFGEKAV</sequence>
<dbReference type="AlphaFoldDB" id="A8F6X5"/>
<dbReference type="GO" id="GO:0005886">
    <property type="term" value="C:plasma membrane"/>
    <property type="evidence" value="ECO:0007669"/>
    <property type="project" value="UniProtKB-SubCell"/>
</dbReference>
<dbReference type="RefSeq" id="WP_012003385.1">
    <property type="nucleotide sequence ID" value="NC_009828.1"/>
</dbReference>
<name>A8F6X5_PSELT</name>
<feature type="transmembrane region" description="Helical" evidence="7">
    <location>
        <begin position="97"/>
        <end position="117"/>
    </location>
</feature>
<dbReference type="Proteomes" id="UP000002016">
    <property type="component" value="Chromosome"/>
</dbReference>
<dbReference type="eggNOG" id="COG0600">
    <property type="taxonomic scope" value="Bacteria"/>
</dbReference>